<feature type="domain" description="Spore protein YkvP/CgeB glycosyl transferase-like" evidence="1">
    <location>
        <begin position="210"/>
        <end position="369"/>
    </location>
</feature>
<keyword evidence="3" id="KW-1185">Reference proteome</keyword>
<dbReference type="InterPro" id="IPR055259">
    <property type="entry name" value="YkvP/CgeB_Glyco_trans-like"/>
</dbReference>
<comment type="caution">
    <text evidence="2">The sequence shown here is derived from an EMBL/GenBank/DDBJ whole genome shotgun (WGS) entry which is preliminary data.</text>
</comment>
<evidence type="ECO:0000259" key="1">
    <source>
        <dbReference type="Pfam" id="PF13524"/>
    </source>
</evidence>
<dbReference type="RefSeq" id="WP_006208723.1">
    <property type="nucleotide sequence ID" value="NZ_CBCSBX010000016.1"/>
</dbReference>
<gene>
    <name evidence="2" type="ORF">AWU65_16415</name>
</gene>
<dbReference type="Proteomes" id="UP000076796">
    <property type="component" value="Unassembled WGS sequence"/>
</dbReference>
<dbReference type="Pfam" id="PF13524">
    <property type="entry name" value="Glyco_trans_1_2"/>
    <property type="match status" value="1"/>
</dbReference>
<protein>
    <submittedName>
        <fullName evidence="2">Spore maturation protein cgeB</fullName>
    </submittedName>
</protein>
<evidence type="ECO:0000313" key="3">
    <source>
        <dbReference type="Proteomes" id="UP000076796"/>
    </source>
</evidence>
<proteinExistence type="predicted"/>
<evidence type="ECO:0000313" key="2">
    <source>
        <dbReference type="EMBL" id="KZS47398.1"/>
    </source>
</evidence>
<reference evidence="2" key="1">
    <citation type="journal article" date="2016" name="Genome Announc.">
        <title>Draft genomes of two strains of Paenibacillus glucanolyticus with capability to degrade lignocellulose.</title>
        <authorList>
            <person name="Mathews S.L."/>
            <person name="Pawlak J."/>
            <person name="Grunden A.M."/>
        </authorList>
    </citation>
    <scope>NUCLEOTIDE SEQUENCE [LARGE SCALE GENOMIC DNA]</scope>
    <source>
        <strain evidence="2">SLM1</strain>
    </source>
</reference>
<dbReference type="OrthoDB" id="110463at2"/>
<name>A0A163KP59_9BACL</name>
<dbReference type="KEGG" id="pglu:A3958_15795"/>
<accession>A0A163KP59</accession>
<sequence length="374" mass="42493">MPKSLAAGPRRSAVSDAYGRGRNAGMHAGYDEGYFRGKSQGIVNRVVYTPPVRDIHVLFVSSGKGFPYSPIDEAIIGTLHGMVRQVSLTDAKQDVAAEASRTRPDLVLVLDGMYLPVEQMDAVRAMDIRTAVWMTDDPYYTDMTVDWIHHYDYVFTLELNCVAHYQNLGCSQVHYLPFAAFPVHYRPIAMPGAAKRDIGFVGTAYPKRIQFFEPIMDQLMAHRTFINGNWWEKFPGYGRFNNQIEINKWMGPAETADVYNSAKIVINLHRAVDDDEINQNSGHIPAASPNPRTFEISACGTLQLCDERSDLARFYTPGVEIDTYRSQGELLEKVEYYLANDHLRKEIAHRALERTYQEHTYAHRLNTLFSVIFP</sequence>
<dbReference type="GeneID" id="97557187"/>
<organism evidence="2 3">
    <name type="scientific">Paenibacillus glucanolyticus</name>
    <dbReference type="NCBI Taxonomy" id="59843"/>
    <lineage>
        <taxon>Bacteria</taxon>
        <taxon>Bacillati</taxon>
        <taxon>Bacillota</taxon>
        <taxon>Bacilli</taxon>
        <taxon>Bacillales</taxon>
        <taxon>Paenibacillaceae</taxon>
        <taxon>Paenibacillus</taxon>
    </lineage>
</organism>
<dbReference type="AlphaFoldDB" id="A0A163KP59"/>
<dbReference type="EMBL" id="LWMH01000001">
    <property type="protein sequence ID" value="KZS47398.1"/>
    <property type="molecule type" value="Genomic_DNA"/>
</dbReference>
<dbReference type="STRING" id="59843.A3958_15795"/>